<keyword evidence="3 6" id="KW-0862">Zinc</keyword>
<feature type="non-terminal residue" evidence="10">
    <location>
        <position position="1"/>
    </location>
</feature>
<organism evidence="10 11">
    <name type="scientific">Aphanomyces astaci</name>
    <name type="common">Crayfish plague agent</name>
    <dbReference type="NCBI Taxonomy" id="112090"/>
    <lineage>
        <taxon>Eukaryota</taxon>
        <taxon>Sar</taxon>
        <taxon>Stramenopiles</taxon>
        <taxon>Oomycota</taxon>
        <taxon>Saprolegniomycetes</taxon>
        <taxon>Saprolegniales</taxon>
        <taxon>Verrucalvaceae</taxon>
        <taxon>Aphanomyces</taxon>
    </lineage>
</organism>
<feature type="compositionally biased region" description="Basic and acidic residues" evidence="7">
    <location>
        <begin position="581"/>
        <end position="590"/>
    </location>
</feature>
<dbReference type="GO" id="GO:0003723">
    <property type="term" value="F:RNA binding"/>
    <property type="evidence" value="ECO:0007669"/>
    <property type="project" value="UniProtKB-KW"/>
</dbReference>
<evidence type="ECO:0000256" key="3">
    <source>
        <dbReference type="ARBA" id="ARBA00022833"/>
    </source>
</evidence>
<dbReference type="PROSITE" id="PS50103">
    <property type="entry name" value="ZF_C3H1"/>
    <property type="match status" value="2"/>
</dbReference>
<dbReference type="AlphaFoldDB" id="A0A396ZW17"/>
<evidence type="ECO:0000256" key="1">
    <source>
        <dbReference type="ARBA" id="ARBA00022723"/>
    </source>
</evidence>
<dbReference type="SUPFAM" id="SSF46689">
    <property type="entry name" value="Homeodomain-like"/>
    <property type="match status" value="1"/>
</dbReference>
<feature type="region of interest" description="Disordered" evidence="7">
    <location>
        <begin position="549"/>
        <end position="590"/>
    </location>
</feature>
<name>A0A396ZW17_APHAT</name>
<protein>
    <recommendedName>
        <fullName evidence="12">C3H1-type domain-containing protein</fullName>
    </recommendedName>
</protein>
<dbReference type="Gene3D" id="4.10.1000.10">
    <property type="entry name" value="Zinc finger, CCCH-type"/>
    <property type="match status" value="1"/>
</dbReference>
<proteinExistence type="predicted"/>
<dbReference type="InterPro" id="IPR036855">
    <property type="entry name" value="Znf_CCCH_sf"/>
</dbReference>
<feature type="region of interest" description="Disordered" evidence="7">
    <location>
        <begin position="229"/>
        <end position="301"/>
    </location>
</feature>
<dbReference type="Gene3D" id="1.10.10.60">
    <property type="entry name" value="Homeodomain-like"/>
    <property type="match status" value="1"/>
</dbReference>
<feature type="domain" description="C3H1-type" evidence="9">
    <location>
        <begin position="368"/>
        <end position="395"/>
    </location>
</feature>
<feature type="region of interest" description="Disordered" evidence="7">
    <location>
        <begin position="726"/>
        <end position="779"/>
    </location>
</feature>
<dbReference type="SMART" id="SM00717">
    <property type="entry name" value="SANT"/>
    <property type="match status" value="1"/>
</dbReference>
<evidence type="ECO:0000256" key="4">
    <source>
        <dbReference type="ARBA" id="ARBA00022884"/>
    </source>
</evidence>
<evidence type="ECO:0000256" key="2">
    <source>
        <dbReference type="ARBA" id="ARBA00022771"/>
    </source>
</evidence>
<evidence type="ECO:0000313" key="10">
    <source>
        <dbReference type="EMBL" id="RHX97290.1"/>
    </source>
</evidence>
<dbReference type="SMART" id="SM00356">
    <property type="entry name" value="ZnF_C3H1"/>
    <property type="match status" value="2"/>
</dbReference>
<feature type="compositionally biased region" description="Basic and acidic residues" evidence="7">
    <location>
        <begin position="727"/>
        <end position="736"/>
    </location>
</feature>
<evidence type="ECO:0000256" key="5">
    <source>
        <dbReference type="ARBA" id="ARBA00023125"/>
    </source>
</evidence>
<feature type="region of interest" description="Disordered" evidence="7">
    <location>
        <begin position="394"/>
        <end position="453"/>
    </location>
</feature>
<feature type="zinc finger region" description="C3H1-type" evidence="6">
    <location>
        <begin position="190"/>
        <end position="217"/>
    </location>
</feature>
<feature type="domain" description="C3H1-type" evidence="9">
    <location>
        <begin position="190"/>
        <end position="217"/>
    </location>
</feature>
<comment type="caution">
    <text evidence="10">The sequence shown here is derived from an EMBL/GenBank/DDBJ whole genome shotgun (WGS) entry which is preliminary data.</text>
</comment>
<feature type="zinc finger region" description="C3H1-type" evidence="6">
    <location>
        <begin position="368"/>
        <end position="395"/>
    </location>
</feature>
<dbReference type="InterPro" id="IPR000571">
    <property type="entry name" value="Znf_CCCH"/>
</dbReference>
<keyword evidence="1 6" id="KW-0479">Metal-binding</keyword>
<evidence type="ECO:0000256" key="7">
    <source>
        <dbReference type="SAM" id="MobiDB-lite"/>
    </source>
</evidence>
<evidence type="ECO:0000313" key="11">
    <source>
        <dbReference type="Proteomes" id="UP000265427"/>
    </source>
</evidence>
<dbReference type="InterPro" id="IPR009057">
    <property type="entry name" value="Homeodomain-like_sf"/>
</dbReference>
<dbReference type="PROSITE" id="PS50090">
    <property type="entry name" value="MYB_LIKE"/>
    <property type="match status" value="1"/>
</dbReference>
<evidence type="ECO:0000259" key="8">
    <source>
        <dbReference type="PROSITE" id="PS50090"/>
    </source>
</evidence>
<accession>A0A396ZW17</accession>
<dbReference type="VEuPathDB" id="FungiDB:H257_10260"/>
<feature type="compositionally biased region" description="Low complexity" evidence="7">
    <location>
        <begin position="155"/>
        <end position="169"/>
    </location>
</feature>
<evidence type="ECO:0008006" key="12">
    <source>
        <dbReference type="Google" id="ProtNLM"/>
    </source>
</evidence>
<dbReference type="GO" id="GO:0003677">
    <property type="term" value="F:DNA binding"/>
    <property type="evidence" value="ECO:0007669"/>
    <property type="project" value="UniProtKB-KW"/>
</dbReference>
<keyword evidence="5" id="KW-0238">DNA-binding</keyword>
<sequence length="779" mass="84357">SMSWQEQLATISSLEERELFAVLRRYGASRVFSPSAVQRPCTLVLRVVPSDPEFPFRLENGLVVHVHVPLAYPQEPAAFSIECDSVPGFQAKFAHTIAAHLHDRQALFPGQLVLRKTLTWLDNNLRLIIQPPRPIKQPPPIDDVVDDNIPIKAVPSSSSAATSTIGPTSPEEPRVDVEPATSSLTAAMTTTPLRRCRYFAAGTCTQGAACLFAHTLPVNPRVKPIATKGTPLKNSYTATPTATGTPTATATPTATRTKKRGKAAAATNSTATPVTALATTTSPHKQVYGPATTAPNDPFQAQLDNDSQVVVAADSLGQPVDSTAKSVRRRRARRKQNDDVSPPPSILVDKAKSIQPPPLDKSAKASSKKPIQLCRFFGRGDCNQGDACRFIHAPSSPDKANTSLVAGEEERVVAEDDHDLSPPFSDENPPEDNNVLSHNNPRAAGDAATLSQKGPWTSSQQAQLDMALKAFPPGSFDKARDRWHAIAECVDGRSLKECVGRFKVLSEYVKSSSSPTTIAPPPYPVPVVKSDIPKIIGLAAARRLLHVPDSPHIPPGKVPAAASSAPSSSMLETQTDDNDSNSEREDEARDARIIPASLRVKLDLEVDPKAIHLHLNGLFLHQVDTLQLYEIKCAFQCAQCPLAFDAVLSLTKHSIRQWCRRCSVLQTVDVRPVLMHAGNQMAMNLHLINCTLVDVMPPSVFLAVCSQLKECPCGNVVGAANTSTHWEGGKGCRDSARMSSADPKKFSGVSKTKSMKFKRVGAEAKKRREQRQQQQHSNK</sequence>
<feature type="compositionally biased region" description="Low complexity" evidence="7">
    <location>
        <begin position="263"/>
        <end position="281"/>
    </location>
</feature>
<dbReference type="PANTHER" id="PTHR24009">
    <property type="entry name" value="RNA-BINDING (RRM/RBD/RNP MOTIFS)"/>
    <property type="match status" value="1"/>
</dbReference>
<dbReference type="EMBL" id="QUSZ01011384">
    <property type="protein sequence ID" value="RHX97290.1"/>
    <property type="molecule type" value="Genomic_DNA"/>
</dbReference>
<dbReference type="Pfam" id="PF14608">
    <property type="entry name" value="zf-CCCH_2"/>
    <property type="match status" value="2"/>
</dbReference>
<feature type="region of interest" description="Disordered" evidence="7">
    <location>
        <begin position="155"/>
        <end position="177"/>
    </location>
</feature>
<evidence type="ECO:0000256" key="6">
    <source>
        <dbReference type="PROSITE-ProRule" id="PRU00723"/>
    </source>
</evidence>
<feature type="region of interest" description="Disordered" evidence="7">
    <location>
        <begin position="313"/>
        <end position="367"/>
    </location>
</feature>
<dbReference type="CDD" id="cd00167">
    <property type="entry name" value="SANT"/>
    <property type="match status" value="1"/>
</dbReference>
<dbReference type="SUPFAM" id="SSF90229">
    <property type="entry name" value="CCCH zinc finger"/>
    <property type="match status" value="1"/>
</dbReference>
<feature type="compositionally biased region" description="Low complexity" evidence="7">
    <location>
        <begin position="559"/>
        <end position="569"/>
    </location>
</feature>
<dbReference type="InterPro" id="IPR001005">
    <property type="entry name" value="SANT/Myb"/>
</dbReference>
<feature type="domain" description="Myb-like" evidence="8">
    <location>
        <begin position="452"/>
        <end position="506"/>
    </location>
</feature>
<reference evidence="10 11" key="1">
    <citation type="submission" date="2018-08" db="EMBL/GenBank/DDBJ databases">
        <title>Aphanomyces genome sequencing and annotation.</title>
        <authorList>
            <person name="Minardi D."/>
            <person name="Oidtmann B."/>
            <person name="Van Der Giezen M."/>
            <person name="Studholme D.J."/>
        </authorList>
    </citation>
    <scope>NUCLEOTIDE SEQUENCE [LARGE SCALE GENOMIC DNA]</scope>
    <source>
        <strain evidence="10 11">Kv</strain>
    </source>
</reference>
<evidence type="ECO:0000259" key="9">
    <source>
        <dbReference type="PROSITE" id="PS50103"/>
    </source>
</evidence>
<gene>
    <name evidence="10" type="ORF">DYB36_009714</name>
</gene>
<dbReference type="Proteomes" id="UP000265427">
    <property type="component" value="Unassembled WGS sequence"/>
</dbReference>
<feature type="compositionally biased region" description="Low complexity" evidence="7">
    <location>
        <begin position="237"/>
        <end position="255"/>
    </location>
</feature>
<keyword evidence="2 6" id="KW-0863">Zinc-finger</keyword>
<dbReference type="GO" id="GO:0008270">
    <property type="term" value="F:zinc ion binding"/>
    <property type="evidence" value="ECO:0007669"/>
    <property type="project" value="UniProtKB-KW"/>
</dbReference>
<keyword evidence="4" id="KW-0694">RNA-binding</keyword>